<feature type="compositionally biased region" description="Basic and acidic residues" evidence="1">
    <location>
        <begin position="322"/>
        <end position="334"/>
    </location>
</feature>
<feature type="compositionally biased region" description="Basic and acidic residues" evidence="1">
    <location>
        <begin position="602"/>
        <end position="618"/>
    </location>
</feature>
<feature type="compositionally biased region" description="Low complexity" evidence="1">
    <location>
        <begin position="308"/>
        <end position="318"/>
    </location>
</feature>
<sequence>MPSNEHAMSSHHARRGTVGRLASLVALSLSSAGCAKVPDPIVYKASVSGPNAANGKYAVVELVGATLKLDGKAVTVLSDASSKVALSEHGRERRGQVDQVERVPVGGAPRRHAGEADGRDRPRAVTDEVLVGTIKVPPAVKRFDFWAGNCPNDVPVTVGGKPLGVLPSGAGPALLTLERGSATSPRRRAMATPPRRRRHASPPIRLWRWKSSPSTSSKGRRPPSTWRAGRTQRSQPTSSAPPAVDGRRRDFLAPSLPEGERRLHAPVRAGHDEEVRVAGSRRIAAVHRVACVDRELAGDERPDRSRRQGGVTRVRAGGAVRGRPERVAGADDGRSGPLARAFAEAADRRQGERRRRRAADRAEADLKAAVGDRCAEGRLNRGCVEVVEEGGLFPLARRRDDERVRRAWEIPADEGAVGGRDPACFAVYADAALAVGRFEGKVGGRKRAPFARGRWRAGAKNADVADGRVARGAEDAVHRGCGEGEAGRRAKTNGPPVGAPPGGRRDRDRDGEREGDNGRANSQHFKSLSRSVGEGACGELAPEPGADSVAEGDVGAPGRDVARGVPPEAEGVDTDHRATSIEAWPAGVAGGRRGLPAGAKPAEVKEGRGVGAGGDERGVGELPHCEEVAVVAIHAALAAGAGDGDRRPVRHAPRGNPRVGRERDLPNAHEGDIPGAGGEELTHASGGGPRAPAPLELAGRERRRNDLEGLAHRRLVGVAPVRVRDPGDEVVRREAEPVAAGHPVTERAVGGDDAVGGGEEGIDGDPGRRAVGAPGASTGIVDEGDDRREQVPGVGEAAGELIAGAGGGVVDLGAAAHKRRRERQKEGTRDGEAGSTSRNEGVHAPVAAGRGVAADDAGAARLRFAVVVDADRAGAGLRPEAVAAGGAAGARDRRACLRARGRRPGHEAAAGDARAVFRAGRPFSEGRPNAGGSAACAAGLPDGRPRRRIFAALAGRFGVVRHPLGASERLHRRGGGGEREFVAGGLHPRDEELHHLHGLPLQVVHQDEAALRVANHRLVAGEAGGDRGVRRPAGVVGFVVHAADLHVVAGAPVDRPEVVDLEAAVERCRRRRVPAPARRPKEEGAARLEGGDVAMDAHDLVDLRVGGERRVAGAVARRGRGARVAVIFRVVREEVAGIDDRAQPPLVGAVAPVVAVDEEGRGDPLVAEPGG</sequence>
<feature type="compositionally biased region" description="Basic and acidic residues" evidence="1">
    <location>
        <begin position="659"/>
        <end position="672"/>
    </location>
</feature>
<evidence type="ECO:0000256" key="1">
    <source>
        <dbReference type="SAM" id="MobiDB-lite"/>
    </source>
</evidence>
<feature type="region of interest" description="Disordered" evidence="1">
    <location>
        <begin position="737"/>
        <end position="790"/>
    </location>
</feature>
<feature type="compositionally biased region" description="Basic and acidic residues" evidence="1">
    <location>
        <begin position="503"/>
        <end position="517"/>
    </location>
</feature>
<feature type="compositionally biased region" description="Polar residues" evidence="1">
    <location>
        <begin position="231"/>
        <end position="240"/>
    </location>
</feature>
<feature type="compositionally biased region" description="Basic and acidic residues" evidence="1">
    <location>
        <begin position="87"/>
        <end position="101"/>
    </location>
</feature>
<keyword evidence="2" id="KW-0732">Signal</keyword>
<evidence type="ECO:0000256" key="2">
    <source>
        <dbReference type="SAM" id="SignalP"/>
    </source>
</evidence>
<feature type="compositionally biased region" description="Basic and acidic residues" evidence="1">
    <location>
        <begin position="470"/>
        <end position="488"/>
    </location>
</feature>
<keyword evidence="4" id="KW-1185">Reference proteome</keyword>
<feature type="region of interest" description="Disordered" evidence="1">
    <location>
        <begin position="640"/>
        <end position="697"/>
    </location>
</feature>
<feature type="region of interest" description="Disordered" evidence="1">
    <location>
        <begin position="470"/>
        <end position="618"/>
    </location>
</feature>
<name>A0ABR0B944_9CRUS</name>
<evidence type="ECO:0000313" key="4">
    <source>
        <dbReference type="Proteomes" id="UP001234178"/>
    </source>
</evidence>
<protein>
    <submittedName>
        <fullName evidence="3">Uncharacterized protein</fullName>
    </submittedName>
</protein>
<proteinExistence type="predicted"/>
<comment type="caution">
    <text evidence="3">The sequence shown here is derived from an EMBL/GenBank/DDBJ whole genome shotgun (WGS) entry which is preliminary data.</text>
</comment>
<accession>A0ABR0B944</accession>
<organism evidence="3 4">
    <name type="scientific">Daphnia magna</name>
    <dbReference type="NCBI Taxonomy" id="35525"/>
    <lineage>
        <taxon>Eukaryota</taxon>
        <taxon>Metazoa</taxon>
        <taxon>Ecdysozoa</taxon>
        <taxon>Arthropoda</taxon>
        <taxon>Crustacea</taxon>
        <taxon>Branchiopoda</taxon>
        <taxon>Diplostraca</taxon>
        <taxon>Cladocera</taxon>
        <taxon>Anomopoda</taxon>
        <taxon>Daphniidae</taxon>
        <taxon>Daphnia</taxon>
    </lineage>
</organism>
<dbReference type="Proteomes" id="UP001234178">
    <property type="component" value="Unassembled WGS sequence"/>
</dbReference>
<feature type="compositionally biased region" description="Basic and acidic residues" evidence="1">
    <location>
        <begin position="823"/>
        <end position="832"/>
    </location>
</feature>
<feature type="region of interest" description="Disordered" evidence="1">
    <location>
        <begin position="87"/>
        <end position="122"/>
    </location>
</feature>
<feature type="region of interest" description="Disordered" evidence="1">
    <location>
        <begin position="176"/>
        <end position="268"/>
    </location>
</feature>
<feature type="compositionally biased region" description="Basic residues" evidence="1">
    <location>
        <begin position="185"/>
        <end position="200"/>
    </location>
</feature>
<gene>
    <name evidence="3" type="ORF">OUZ56_032509</name>
</gene>
<feature type="compositionally biased region" description="Basic and acidic residues" evidence="1">
    <location>
        <begin position="258"/>
        <end position="268"/>
    </location>
</feature>
<reference evidence="3 4" key="1">
    <citation type="journal article" date="2023" name="Nucleic Acids Res.">
        <title>The hologenome of Daphnia magna reveals possible DNA methylation and microbiome-mediated evolution of the host genome.</title>
        <authorList>
            <person name="Chaturvedi A."/>
            <person name="Li X."/>
            <person name="Dhandapani V."/>
            <person name="Marshall H."/>
            <person name="Kissane S."/>
            <person name="Cuenca-Cambronero M."/>
            <person name="Asole G."/>
            <person name="Calvet F."/>
            <person name="Ruiz-Romero M."/>
            <person name="Marangio P."/>
            <person name="Guigo R."/>
            <person name="Rago D."/>
            <person name="Mirbahai L."/>
            <person name="Eastwood N."/>
            <person name="Colbourne J.K."/>
            <person name="Zhou J."/>
            <person name="Mallon E."/>
            <person name="Orsini L."/>
        </authorList>
    </citation>
    <scope>NUCLEOTIDE SEQUENCE [LARGE SCALE GENOMIC DNA]</scope>
    <source>
        <strain evidence="3">LRV0_1</strain>
    </source>
</reference>
<feature type="signal peptide" evidence="2">
    <location>
        <begin position="1"/>
        <end position="35"/>
    </location>
</feature>
<dbReference type="EMBL" id="JAOYFB010000041">
    <property type="protein sequence ID" value="KAK4045101.1"/>
    <property type="molecule type" value="Genomic_DNA"/>
</dbReference>
<feature type="compositionally biased region" description="Basic and acidic residues" evidence="1">
    <location>
        <begin position="112"/>
        <end position="122"/>
    </location>
</feature>
<feature type="chain" id="PRO_5046931349" evidence="2">
    <location>
        <begin position="36"/>
        <end position="1171"/>
    </location>
</feature>
<feature type="compositionally biased region" description="Polar residues" evidence="1">
    <location>
        <begin position="521"/>
        <end position="530"/>
    </location>
</feature>
<evidence type="ECO:0000313" key="3">
    <source>
        <dbReference type="EMBL" id="KAK4045101.1"/>
    </source>
</evidence>
<feature type="region of interest" description="Disordered" evidence="1">
    <location>
        <begin position="298"/>
        <end position="337"/>
    </location>
</feature>
<feature type="region of interest" description="Disordered" evidence="1">
    <location>
        <begin position="816"/>
        <end position="845"/>
    </location>
</feature>